<dbReference type="Pfam" id="PF22262">
    <property type="entry name" value="DUF6950"/>
    <property type="match status" value="1"/>
</dbReference>
<dbReference type="RefSeq" id="WP_043145022.1">
    <property type="nucleotide sequence ID" value="NZ_BMGQ01000019.1"/>
</dbReference>
<dbReference type="InterPro" id="IPR053802">
    <property type="entry name" value="DUF6950"/>
</dbReference>
<dbReference type="Proteomes" id="UP000030960">
    <property type="component" value="Unassembled WGS sequence"/>
</dbReference>
<keyword evidence="3" id="KW-1185">Reference proteome</keyword>
<dbReference type="STRING" id="561184.SAMN05216376_12068"/>
<evidence type="ECO:0000259" key="1">
    <source>
        <dbReference type="Pfam" id="PF22262"/>
    </source>
</evidence>
<dbReference type="EMBL" id="JSUQ01000019">
    <property type="protein sequence ID" value="KHQ51259.1"/>
    <property type="molecule type" value="Genomic_DNA"/>
</dbReference>
<dbReference type="AlphaFoldDB" id="A0A0B3SL26"/>
<sequence length="135" mass="14537">MVERRKDWRPRLAAYLGEVARLRFRPGEHDCALFAAGAVEAMTGTDLAAGWRRTYRTLEDGLALLAQEGHGDHVALAAAHLEEVAPIRAQVGDVAAVREGEALALGIVQGPSIYVLRPSGLGLVPLTDAERAFRV</sequence>
<protein>
    <recommendedName>
        <fullName evidence="1">DUF6950 domain-containing protein</fullName>
    </recommendedName>
</protein>
<gene>
    <name evidence="2" type="ORF">OA50_04292</name>
</gene>
<evidence type="ECO:0000313" key="3">
    <source>
        <dbReference type="Proteomes" id="UP000030960"/>
    </source>
</evidence>
<dbReference type="OrthoDB" id="6586924at2"/>
<organism evidence="2 3">
    <name type="scientific">Mameliella alba</name>
    <dbReference type="NCBI Taxonomy" id="561184"/>
    <lineage>
        <taxon>Bacteria</taxon>
        <taxon>Pseudomonadati</taxon>
        <taxon>Pseudomonadota</taxon>
        <taxon>Alphaproteobacteria</taxon>
        <taxon>Rhodobacterales</taxon>
        <taxon>Roseobacteraceae</taxon>
        <taxon>Mameliella</taxon>
    </lineage>
</organism>
<comment type="caution">
    <text evidence="2">The sequence shown here is derived from an EMBL/GenBank/DDBJ whole genome shotgun (WGS) entry which is preliminary data.</text>
</comment>
<evidence type="ECO:0000313" key="2">
    <source>
        <dbReference type="EMBL" id="KHQ51259.1"/>
    </source>
</evidence>
<dbReference type="GeneID" id="66503737"/>
<proteinExistence type="predicted"/>
<feature type="domain" description="DUF6950" evidence="1">
    <location>
        <begin position="4"/>
        <end position="135"/>
    </location>
</feature>
<name>A0A0B3SL26_9RHOB</name>
<accession>A0A225PEP5</accession>
<reference evidence="2 3" key="1">
    <citation type="submission" date="2014-10" db="EMBL/GenBank/DDBJ databases">
        <title>Genome sequence of Ponticoccus sp. strain UMTAT08 isolated from clonal culture of toxic dinoflagellate Alexandrium tamiyavanichii.</title>
        <authorList>
            <person name="Gan H.Y."/>
            <person name="Muhd D.-D."/>
            <person name="Mohd Noor M.E."/>
            <person name="Yeong Y.S."/>
            <person name="Usup G."/>
        </authorList>
    </citation>
    <scope>NUCLEOTIDE SEQUENCE [LARGE SCALE GENOMIC DNA]</scope>
    <source>
        <strain evidence="2 3">UMTAT08</strain>
    </source>
</reference>
<accession>A0A0B3SL26</accession>